<dbReference type="EMBL" id="CM035427">
    <property type="protein sequence ID" value="KAH7307729.1"/>
    <property type="molecule type" value="Genomic_DNA"/>
</dbReference>
<organism evidence="1 2">
    <name type="scientific">Ceratopteris richardii</name>
    <name type="common">Triangle waterfern</name>
    <dbReference type="NCBI Taxonomy" id="49495"/>
    <lineage>
        <taxon>Eukaryota</taxon>
        <taxon>Viridiplantae</taxon>
        <taxon>Streptophyta</taxon>
        <taxon>Embryophyta</taxon>
        <taxon>Tracheophyta</taxon>
        <taxon>Polypodiopsida</taxon>
        <taxon>Polypodiidae</taxon>
        <taxon>Polypodiales</taxon>
        <taxon>Pteridineae</taxon>
        <taxon>Pteridaceae</taxon>
        <taxon>Parkerioideae</taxon>
        <taxon>Ceratopteris</taxon>
    </lineage>
</organism>
<reference evidence="1" key="1">
    <citation type="submission" date="2021-08" db="EMBL/GenBank/DDBJ databases">
        <title>WGS assembly of Ceratopteris richardii.</title>
        <authorList>
            <person name="Marchant D.B."/>
            <person name="Chen G."/>
            <person name="Jenkins J."/>
            <person name="Shu S."/>
            <person name="Leebens-Mack J."/>
            <person name="Grimwood J."/>
            <person name="Schmutz J."/>
            <person name="Soltis P."/>
            <person name="Soltis D."/>
            <person name="Chen Z.-H."/>
        </authorList>
    </citation>
    <scope>NUCLEOTIDE SEQUENCE</scope>
    <source>
        <strain evidence="1">Whitten #5841</strain>
        <tissue evidence="1">Leaf</tissue>
    </source>
</reference>
<evidence type="ECO:0000313" key="1">
    <source>
        <dbReference type="EMBL" id="KAH7307729.1"/>
    </source>
</evidence>
<dbReference type="EMBL" id="CM035427">
    <property type="protein sequence ID" value="KAH7307728.1"/>
    <property type="molecule type" value="Genomic_DNA"/>
</dbReference>
<sequence length="71" mass="8110">MHTESSNRMMILMQYKPDYKWPQEISVVVCCPCVKTSVRLQTHFKACGSPSNAFSRKTVDILETMDAAVNR</sequence>
<dbReference type="AlphaFoldDB" id="A0A8T2S9N7"/>
<name>A0A8T2S9N7_CERRI</name>
<dbReference type="Proteomes" id="UP000825935">
    <property type="component" value="Chromosome 22"/>
</dbReference>
<comment type="caution">
    <text evidence="1">The sequence shown here is derived from an EMBL/GenBank/DDBJ whole genome shotgun (WGS) entry which is preliminary data.</text>
</comment>
<proteinExistence type="predicted"/>
<gene>
    <name evidence="1" type="ORF">KP509_22G074100</name>
</gene>
<keyword evidence="2" id="KW-1185">Reference proteome</keyword>
<accession>A0A8T2S9N7</accession>
<evidence type="ECO:0000313" key="2">
    <source>
        <dbReference type="Proteomes" id="UP000825935"/>
    </source>
</evidence>
<protein>
    <submittedName>
        <fullName evidence="1">Uncharacterized protein</fullName>
    </submittedName>
</protein>